<dbReference type="GO" id="GO:0015179">
    <property type="term" value="F:L-amino acid transmembrane transporter activity"/>
    <property type="evidence" value="ECO:0007669"/>
    <property type="project" value="TreeGrafter"/>
</dbReference>
<keyword evidence="3" id="KW-0813">Transport</keyword>
<feature type="compositionally biased region" description="Polar residues" evidence="6">
    <location>
        <begin position="173"/>
        <end position="183"/>
    </location>
</feature>
<sequence length="607" mass="64660">MIRRANPPHGAQNLDRDPRPLESQRIAIWTDLLSPLKCYVLNKWDFQRRLTEETVSIINQNMMAYKDDEEIRREFSRSVKWLRYKQRILRETTVDFKGEKRRQAFSSLMNVISGSDSSVVRVRIRGGVSGVSGVSGALVMSSVGAPPFGAASAVSTPSGIQGPSIIPVGDPLSSPTPSEQSPLLRSANDGRGREGDDAPNATGRSRTSLYLGATTNLALAVVGSTVLPIGATFAITGVLPGIAMACVVCMANLYTSDLLLAVGKQVGSSMPKPELGAVAFAYGGARWRTLVDVAQTLLLFGGNCGNLALQGELWTRAVMPNSSEPSNPYVLVVATLGFVFPLCCLRSMRALETFASAGNLLLVGLAIAVFVEAARSGFPLQHDRRSWMNTENAAKMWPVAFAQFGFDFYITPQLLPLLYEAKLDAKPISRGAWTALTFALIVYCIVGSCEVLRIGQASTDNLFTDMHVSGVAGQILAVSLAVFVALGYAPVLFALRYSVLSWRSRGHEGDEKASLATHVATTFVLVVSSMGVAFWGNAATIFALTGATGAYLVCYLTPCVAAHRLLPRAGTPEASLSGVAAPPVIISVLICVVGGVMSSVAVVSTFV</sequence>
<evidence type="ECO:0000256" key="6">
    <source>
        <dbReference type="SAM" id="MobiDB-lite"/>
    </source>
</evidence>
<evidence type="ECO:0000259" key="8">
    <source>
        <dbReference type="Pfam" id="PF01490"/>
    </source>
</evidence>
<feature type="transmembrane region" description="Helical" evidence="7">
    <location>
        <begin position="584"/>
        <end position="606"/>
    </location>
</feature>
<feature type="transmembrane region" description="Helical" evidence="7">
    <location>
        <begin position="241"/>
        <end position="262"/>
    </location>
</feature>
<keyword evidence="10" id="KW-1185">Reference proteome</keyword>
<evidence type="ECO:0000256" key="2">
    <source>
        <dbReference type="ARBA" id="ARBA00022692"/>
    </source>
</evidence>
<dbReference type="Pfam" id="PF01490">
    <property type="entry name" value="Aa_trans"/>
    <property type="match status" value="1"/>
</dbReference>
<feature type="region of interest" description="Disordered" evidence="6">
    <location>
        <begin position="164"/>
        <end position="205"/>
    </location>
</feature>
<dbReference type="AlphaFoldDB" id="A0A830HA04"/>
<keyword evidence="4 7" id="KW-1133">Transmembrane helix</keyword>
<feature type="transmembrane region" description="Helical" evidence="7">
    <location>
        <begin position="209"/>
        <end position="235"/>
    </location>
</feature>
<gene>
    <name evidence="9" type="ORF">PPROV_000256900</name>
</gene>
<evidence type="ECO:0000256" key="1">
    <source>
        <dbReference type="ARBA" id="ARBA00004141"/>
    </source>
</evidence>
<dbReference type="InterPro" id="IPR013057">
    <property type="entry name" value="AA_transpt_TM"/>
</dbReference>
<feature type="transmembrane region" description="Helical" evidence="7">
    <location>
        <begin position="398"/>
        <end position="419"/>
    </location>
</feature>
<feature type="transmembrane region" description="Helical" evidence="7">
    <location>
        <begin position="475"/>
        <end position="495"/>
    </location>
</feature>
<organism evidence="9 10">
    <name type="scientific">Pycnococcus provasolii</name>
    <dbReference type="NCBI Taxonomy" id="41880"/>
    <lineage>
        <taxon>Eukaryota</taxon>
        <taxon>Viridiplantae</taxon>
        <taxon>Chlorophyta</taxon>
        <taxon>Pseudoscourfieldiophyceae</taxon>
        <taxon>Pseudoscourfieldiales</taxon>
        <taxon>Pycnococcaceae</taxon>
        <taxon>Pycnococcus</taxon>
    </lineage>
</organism>
<feature type="transmembrane region" description="Helical" evidence="7">
    <location>
        <begin position="290"/>
        <end position="309"/>
    </location>
</feature>
<evidence type="ECO:0000256" key="7">
    <source>
        <dbReference type="SAM" id="Phobius"/>
    </source>
</evidence>
<protein>
    <recommendedName>
        <fullName evidence="8">Amino acid transporter transmembrane domain-containing protein</fullName>
    </recommendedName>
</protein>
<accession>A0A830HA04</accession>
<evidence type="ECO:0000256" key="4">
    <source>
        <dbReference type="ARBA" id="ARBA00022989"/>
    </source>
</evidence>
<feature type="transmembrane region" description="Helical" evidence="7">
    <location>
        <begin position="360"/>
        <end position="378"/>
    </location>
</feature>
<keyword evidence="2 7" id="KW-0812">Transmembrane</keyword>
<dbReference type="GO" id="GO:0016020">
    <property type="term" value="C:membrane"/>
    <property type="evidence" value="ECO:0007669"/>
    <property type="project" value="UniProtKB-SubCell"/>
</dbReference>
<comment type="caution">
    <text evidence="9">The sequence shown here is derived from an EMBL/GenBank/DDBJ whole genome shotgun (WGS) entry which is preliminary data.</text>
</comment>
<feature type="transmembrane region" description="Helical" evidence="7">
    <location>
        <begin position="329"/>
        <end position="348"/>
    </location>
</feature>
<keyword evidence="3" id="KW-0029">Amino-acid transport</keyword>
<dbReference type="PANTHER" id="PTHR22950:SF702">
    <property type="entry name" value="AMINO ACID TRANSPORTER PROTEIN"/>
    <property type="match status" value="1"/>
</dbReference>
<name>A0A830HA04_9CHLO</name>
<proteinExistence type="predicted"/>
<keyword evidence="5 7" id="KW-0472">Membrane</keyword>
<feature type="transmembrane region" description="Helical" evidence="7">
    <location>
        <begin position="541"/>
        <end position="563"/>
    </location>
</feature>
<dbReference type="OrthoDB" id="513400at2759"/>
<dbReference type="EMBL" id="BNJQ01000006">
    <property type="protein sequence ID" value="GHP03815.1"/>
    <property type="molecule type" value="Genomic_DNA"/>
</dbReference>
<dbReference type="PANTHER" id="PTHR22950">
    <property type="entry name" value="AMINO ACID TRANSPORTER"/>
    <property type="match status" value="1"/>
</dbReference>
<evidence type="ECO:0000256" key="3">
    <source>
        <dbReference type="ARBA" id="ARBA00022970"/>
    </source>
</evidence>
<evidence type="ECO:0000256" key="5">
    <source>
        <dbReference type="ARBA" id="ARBA00023136"/>
    </source>
</evidence>
<feature type="domain" description="Amino acid transporter transmembrane" evidence="8">
    <location>
        <begin position="212"/>
        <end position="598"/>
    </location>
</feature>
<evidence type="ECO:0000313" key="10">
    <source>
        <dbReference type="Proteomes" id="UP000660262"/>
    </source>
</evidence>
<dbReference type="Proteomes" id="UP000660262">
    <property type="component" value="Unassembled WGS sequence"/>
</dbReference>
<feature type="transmembrane region" description="Helical" evidence="7">
    <location>
        <begin position="431"/>
        <end position="455"/>
    </location>
</feature>
<evidence type="ECO:0000313" key="9">
    <source>
        <dbReference type="EMBL" id="GHP03815.1"/>
    </source>
</evidence>
<reference evidence="9" key="1">
    <citation type="submission" date="2020-10" db="EMBL/GenBank/DDBJ databases">
        <title>Unveiling of a novel bifunctional photoreceptor, Dualchrome1, isolated from a cosmopolitan green alga.</title>
        <authorList>
            <person name="Suzuki S."/>
            <person name="Kawachi M."/>
        </authorList>
    </citation>
    <scope>NUCLEOTIDE SEQUENCE</scope>
    <source>
        <strain evidence="9">NIES 2893</strain>
    </source>
</reference>
<comment type="subcellular location">
    <subcellularLocation>
        <location evidence="1">Membrane</location>
        <topology evidence="1">Multi-pass membrane protein</topology>
    </subcellularLocation>
</comment>
<feature type="transmembrane region" description="Helical" evidence="7">
    <location>
        <begin position="515"/>
        <end position="535"/>
    </location>
</feature>